<dbReference type="AlphaFoldDB" id="A0A250DHZ1"/>
<dbReference type="Proteomes" id="UP000217154">
    <property type="component" value="Chromosome"/>
</dbReference>
<accession>A0A250DHZ1</accession>
<dbReference type="RefSeq" id="WP_095744627.1">
    <property type="nucleotide sequence ID" value="NZ_CP023284.1"/>
</dbReference>
<organism evidence="1 2">
    <name type="scientific">Variovorax boronicumulans</name>
    <dbReference type="NCBI Taxonomy" id="436515"/>
    <lineage>
        <taxon>Bacteria</taxon>
        <taxon>Pseudomonadati</taxon>
        <taxon>Pseudomonadota</taxon>
        <taxon>Betaproteobacteria</taxon>
        <taxon>Burkholderiales</taxon>
        <taxon>Comamonadaceae</taxon>
        <taxon>Variovorax</taxon>
    </lineage>
</organism>
<proteinExistence type="predicted"/>
<sequence>MGWEIGYDTNWHRDIGYGVPSICDHPGCGAEIHRGLAHVCGGEPYGGDRGCGLYFCAAHLRLHERLPQLCCRCSPRVRTPFTPTADLPAWIEHKLTDESWTAWRAEHPEFAVEHSRKITP</sequence>
<protein>
    <submittedName>
        <fullName evidence="1">Uncharacterized protein</fullName>
    </submittedName>
</protein>
<dbReference type="KEGG" id="vbo:CKY39_12145"/>
<reference evidence="1 2" key="1">
    <citation type="submission" date="2017-09" db="EMBL/GenBank/DDBJ databases">
        <title>The diverse metabolic capabilities of V. boronicumulans make it an excellent choice for continued studies on novel biodegradation.</title>
        <authorList>
            <person name="Sun S."/>
        </authorList>
    </citation>
    <scope>NUCLEOTIDE SEQUENCE [LARGE SCALE GENOMIC DNA]</scope>
    <source>
        <strain evidence="1 2">J1</strain>
    </source>
</reference>
<evidence type="ECO:0000313" key="2">
    <source>
        <dbReference type="Proteomes" id="UP000217154"/>
    </source>
</evidence>
<evidence type="ECO:0000313" key="1">
    <source>
        <dbReference type="EMBL" id="ATA53884.1"/>
    </source>
</evidence>
<dbReference type="EMBL" id="CP023284">
    <property type="protein sequence ID" value="ATA53884.1"/>
    <property type="molecule type" value="Genomic_DNA"/>
</dbReference>
<gene>
    <name evidence="1" type="ORF">CKY39_12145</name>
</gene>
<name>A0A250DHZ1_9BURK</name>